<keyword evidence="8" id="KW-1185">Reference proteome</keyword>
<dbReference type="InterPro" id="IPR015421">
    <property type="entry name" value="PyrdxlP-dep_Trfase_major"/>
</dbReference>
<evidence type="ECO:0000256" key="5">
    <source>
        <dbReference type="ARBA" id="ARBA00037974"/>
    </source>
</evidence>
<evidence type="ECO:0000313" key="8">
    <source>
        <dbReference type="Proteomes" id="UP000092695"/>
    </source>
</evidence>
<accession>A0A193LF92</accession>
<evidence type="ECO:0000313" key="7">
    <source>
        <dbReference type="EMBL" id="ANO51200.1"/>
    </source>
</evidence>
<dbReference type="Gene3D" id="3.40.640.10">
    <property type="entry name" value="Type I PLP-dependent aspartate aminotransferase-like (Major domain)"/>
    <property type="match status" value="1"/>
</dbReference>
<name>A0A193LF92_9GAMM</name>
<dbReference type="GO" id="GO:0030170">
    <property type="term" value="F:pyridoxal phosphate binding"/>
    <property type="evidence" value="ECO:0007669"/>
    <property type="project" value="InterPro"/>
</dbReference>
<dbReference type="KEGG" id="woc:BA177_08275"/>
<organism evidence="7 8">
    <name type="scientific">Woeseia oceani</name>
    <dbReference type="NCBI Taxonomy" id="1548547"/>
    <lineage>
        <taxon>Bacteria</taxon>
        <taxon>Pseudomonadati</taxon>
        <taxon>Pseudomonadota</taxon>
        <taxon>Gammaproteobacteria</taxon>
        <taxon>Woeseiales</taxon>
        <taxon>Woeseiaceae</taxon>
        <taxon>Woeseia</taxon>
    </lineage>
</organism>
<dbReference type="Pfam" id="PF00155">
    <property type="entry name" value="Aminotran_1_2"/>
    <property type="match status" value="1"/>
</dbReference>
<dbReference type="EC" id="4.4.1.13" evidence="2"/>
<dbReference type="PANTHER" id="PTHR43525">
    <property type="entry name" value="PROTEIN MALY"/>
    <property type="match status" value="1"/>
</dbReference>
<keyword evidence="3" id="KW-0663">Pyridoxal phosphate</keyword>
<comment type="similarity">
    <text evidence="5">Belongs to the class-II pyridoxal-phosphate-dependent aminotransferase family. MalY/PatB cystathionine beta-lyase subfamily.</text>
</comment>
<dbReference type="OrthoDB" id="3224382at2"/>
<dbReference type="InterPro" id="IPR051798">
    <property type="entry name" value="Class-II_PLP-Dep_Aminotrans"/>
</dbReference>
<dbReference type="PANTHER" id="PTHR43525:SF1">
    <property type="entry name" value="PROTEIN MALY"/>
    <property type="match status" value="1"/>
</dbReference>
<comment type="cofactor">
    <cofactor evidence="1">
        <name>pyridoxal 5'-phosphate</name>
        <dbReference type="ChEBI" id="CHEBI:597326"/>
    </cofactor>
</comment>
<dbReference type="InterPro" id="IPR015422">
    <property type="entry name" value="PyrdxlP-dep_Trfase_small"/>
</dbReference>
<evidence type="ECO:0000259" key="6">
    <source>
        <dbReference type="Pfam" id="PF00155"/>
    </source>
</evidence>
<evidence type="ECO:0000256" key="3">
    <source>
        <dbReference type="ARBA" id="ARBA00022898"/>
    </source>
</evidence>
<dbReference type="CDD" id="cd00609">
    <property type="entry name" value="AAT_like"/>
    <property type="match status" value="1"/>
</dbReference>
<dbReference type="Gene3D" id="3.90.1150.10">
    <property type="entry name" value="Aspartate Aminotransferase, domain 1"/>
    <property type="match status" value="1"/>
</dbReference>
<evidence type="ECO:0000256" key="1">
    <source>
        <dbReference type="ARBA" id="ARBA00001933"/>
    </source>
</evidence>
<proteinExistence type="inferred from homology"/>
<dbReference type="Proteomes" id="UP000092695">
    <property type="component" value="Chromosome"/>
</dbReference>
<gene>
    <name evidence="7" type="ORF">BA177_08275</name>
</gene>
<feature type="domain" description="Aminotransferase class I/classII large" evidence="6">
    <location>
        <begin position="99"/>
        <end position="380"/>
    </location>
</feature>
<dbReference type="EMBL" id="CP016268">
    <property type="protein sequence ID" value="ANO51200.1"/>
    <property type="molecule type" value="Genomic_DNA"/>
</dbReference>
<dbReference type="GO" id="GO:0047804">
    <property type="term" value="F:cysteine-S-conjugate beta-lyase activity"/>
    <property type="evidence" value="ECO:0007669"/>
    <property type="project" value="UniProtKB-EC"/>
</dbReference>
<evidence type="ECO:0000256" key="2">
    <source>
        <dbReference type="ARBA" id="ARBA00012224"/>
    </source>
</evidence>
<dbReference type="SUPFAM" id="SSF53383">
    <property type="entry name" value="PLP-dependent transferases"/>
    <property type="match status" value="1"/>
</dbReference>
<sequence length="386" mass="43322">MNQFDAEVERRGSNSFKWDGNERQFGRTDLLPFWVADMDFATPAPILQSIKDRVQHPVLGYEVRPAEYVDTVMGWIARRHGWSVPRDWLMFCPPSSIVAIYGLIMTQTKPGDGIIVPTPTYGPLLELVEKNGRRLIRCPLRETATRFELDVEGMAGLVERDGMMVLLCSPHNPTGRVFDDTELSALSELANERQMIVVSDEVHADLIRPGRRHTPFGSLGVPRSATVFSPNKSFNTAGLPQSSLVIPDAAMRQSMQGFLDMLQINHDHTFGGPAMISAYRECEGWLDDVVRYIDVNHARVAQFFSEQLPSVRVWPAEGTYLAWLDYRALGMDEGTVQRRLVDKGGVGLYPGSLFGEEGLGFLRMNVACPRSVLERGLQQIRRALLD</sequence>
<dbReference type="InterPro" id="IPR027619">
    <property type="entry name" value="C-S_lyase_PatB-like"/>
</dbReference>
<reference evidence="7 8" key="1">
    <citation type="submission" date="2016-06" db="EMBL/GenBank/DDBJ databases">
        <title>Complete genome sequence of a deep-branching marine Gamma Proteobacterium Woeseia oceani type strain XK5.</title>
        <authorList>
            <person name="Mu D."/>
            <person name="Du Z."/>
        </authorList>
    </citation>
    <scope>NUCLEOTIDE SEQUENCE [LARGE SCALE GENOMIC DNA]</scope>
    <source>
        <strain evidence="7 8">XK5</strain>
    </source>
</reference>
<evidence type="ECO:0000256" key="4">
    <source>
        <dbReference type="ARBA" id="ARBA00023239"/>
    </source>
</evidence>
<dbReference type="STRING" id="1548547.BA177_08275"/>
<dbReference type="InterPro" id="IPR004839">
    <property type="entry name" value="Aminotransferase_I/II_large"/>
</dbReference>
<dbReference type="InterPro" id="IPR015424">
    <property type="entry name" value="PyrdxlP-dep_Trfase"/>
</dbReference>
<dbReference type="NCBIfam" id="TIGR04350">
    <property type="entry name" value="C_S_lyase_PatB"/>
    <property type="match status" value="1"/>
</dbReference>
<dbReference type="RefSeq" id="WP_068615317.1">
    <property type="nucleotide sequence ID" value="NZ_CP016268.1"/>
</dbReference>
<keyword evidence="4" id="KW-0456">Lyase</keyword>
<protein>
    <recommendedName>
        <fullName evidence="2">cysteine-S-conjugate beta-lyase</fullName>
        <ecNumber evidence="2">4.4.1.13</ecNumber>
    </recommendedName>
</protein>
<dbReference type="AlphaFoldDB" id="A0A193LF92"/>